<dbReference type="AlphaFoldDB" id="A0A8J5NCJ5"/>
<sequence>MACASASSVWCYRALQREAQAKIKQVEPNSVTLLVKETASVPCQRLLGGCEHLPPHLSSPSSNRDSELLQTGVDTLTQTDTCSFNYLLIRHLQPPGDLQ</sequence>
<dbReference type="EMBL" id="JAHLQT010001665">
    <property type="protein sequence ID" value="KAG7177845.1"/>
    <property type="molecule type" value="Genomic_DNA"/>
</dbReference>
<organism evidence="1 2">
    <name type="scientific">Homarus americanus</name>
    <name type="common">American lobster</name>
    <dbReference type="NCBI Taxonomy" id="6706"/>
    <lineage>
        <taxon>Eukaryota</taxon>
        <taxon>Metazoa</taxon>
        <taxon>Ecdysozoa</taxon>
        <taxon>Arthropoda</taxon>
        <taxon>Crustacea</taxon>
        <taxon>Multicrustacea</taxon>
        <taxon>Malacostraca</taxon>
        <taxon>Eumalacostraca</taxon>
        <taxon>Eucarida</taxon>
        <taxon>Decapoda</taxon>
        <taxon>Pleocyemata</taxon>
        <taxon>Astacidea</taxon>
        <taxon>Nephropoidea</taxon>
        <taxon>Nephropidae</taxon>
        <taxon>Homarus</taxon>
    </lineage>
</organism>
<evidence type="ECO:0000313" key="2">
    <source>
        <dbReference type="Proteomes" id="UP000747542"/>
    </source>
</evidence>
<proteinExistence type="predicted"/>
<protein>
    <submittedName>
        <fullName evidence="1">Uncharacterized protein</fullName>
    </submittedName>
</protein>
<keyword evidence="2" id="KW-1185">Reference proteome</keyword>
<comment type="caution">
    <text evidence="1">The sequence shown here is derived from an EMBL/GenBank/DDBJ whole genome shotgun (WGS) entry which is preliminary data.</text>
</comment>
<dbReference type="Proteomes" id="UP000747542">
    <property type="component" value="Unassembled WGS sequence"/>
</dbReference>
<evidence type="ECO:0000313" key="1">
    <source>
        <dbReference type="EMBL" id="KAG7177845.1"/>
    </source>
</evidence>
<reference evidence="1" key="1">
    <citation type="journal article" date="2021" name="Sci. Adv.">
        <title>The American lobster genome reveals insights on longevity, neural, and immune adaptations.</title>
        <authorList>
            <person name="Polinski J.M."/>
            <person name="Zimin A.V."/>
            <person name="Clark K.F."/>
            <person name="Kohn A.B."/>
            <person name="Sadowski N."/>
            <person name="Timp W."/>
            <person name="Ptitsyn A."/>
            <person name="Khanna P."/>
            <person name="Romanova D.Y."/>
            <person name="Williams P."/>
            <person name="Greenwood S.J."/>
            <person name="Moroz L.L."/>
            <person name="Walt D.R."/>
            <person name="Bodnar A.G."/>
        </authorList>
    </citation>
    <scope>NUCLEOTIDE SEQUENCE</scope>
    <source>
        <strain evidence="1">GMGI-L3</strain>
    </source>
</reference>
<name>A0A8J5NCJ5_HOMAM</name>
<gene>
    <name evidence="1" type="ORF">Hamer_G020911</name>
</gene>
<accession>A0A8J5NCJ5</accession>